<dbReference type="GO" id="GO:0005886">
    <property type="term" value="C:plasma membrane"/>
    <property type="evidence" value="ECO:0007669"/>
    <property type="project" value="UniProtKB-SubCell"/>
</dbReference>
<evidence type="ECO:0000256" key="3">
    <source>
        <dbReference type="ARBA" id="ARBA00022692"/>
    </source>
</evidence>
<proteinExistence type="predicted"/>
<feature type="transmembrane region" description="Helical" evidence="7">
    <location>
        <begin position="32"/>
        <end position="55"/>
    </location>
</feature>
<dbReference type="InterPro" id="IPR050189">
    <property type="entry name" value="MFS_Efflux_Transporters"/>
</dbReference>
<dbReference type="PANTHER" id="PTHR43124:SF3">
    <property type="entry name" value="CHLORAMPHENICOL EFFLUX PUMP RV0191"/>
    <property type="match status" value="1"/>
</dbReference>
<evidence type="ECO:0000259" key="8">
    <source>
        <dbReference type="PROSITE" id="PS50850"/>
    </source>
</evidence>
<feature type="transmembrane region" description="Helical" evidence="7">
    <location>
        <begin position="382"/>
        <end position="399"/>
    </location>
</feature>
<evidence type="ECO:0000256" key="2">
    <source>
        <dbReference type="ARBA" id="ARBA00022475"/>
    </source>
</evidence>
<keyword evidence="3 7" id="KW-0812">Transmembrane</keyword>
<evidence type="ECO:0000313" key="10">
    <source>
        <dbReference type="Proteomes" id="UP000238362"/>
    </source>
</evidence>
<evidence type="ECO:0000256" key="1">
    <source>
        <dbReference type="ARBA" id="ARBA00004651"/>
    </source>
</evidence>
<dbReference type="InterPro" id="IPR020846">
    <property type="entry name" value="MFS_dom"/>
</dbReference>
<comment type="subcellular location">
    <subcellularLocation>
        <location evidence="1">Cell membrane</location>
        <topology evidence="1">Multi-pass membrane protein</topology>
    </subcellularLocation>
</comment>
<feature type="transmembrane region" description="Helical" evidence="7">
    <location>
        <begin position="67"/>
        <end position="90"/>
    </location>
</feature>
<evidence type="ECO:0000313" key="9">
    <source>
        <dbReference type="EMBL" id="PRX43639.1"/>
    </source>
</evidence>
<feature type="region of interest" description="Disordered" evidence="6">
    <location>
        <begin position="1"/>
        <end position="24"/>
    </location>
</feature>
<keyword evidence="10" id="KW-1185">Reference proteome</keyword>
<dbReference type="SUPFAM" id="SSF103473">
    <property type="entry name" value="MFS general substrate transporter"/>
    <property type="match status" value="1"/>
</dbReference>
<evidence type="ECO:0000256" key="5">
    <source>
        <dbReference type="ARBA" id="ARBA00023136"/>
    </source>
</evidence>
<feature type="transmembrane region" description="Helical" evidence="7">
    <location>
        <begin position="354"/>
        <end position="376"/>
    </location>
</feature>
<feature type="transmembrane region" description="Helical" evidence="7">
    <location>
        <begin position="228"/>
        <end position="249"/>
    </location>
</feature>
<dbReference type="PANTHER" id="PTHR43124">
    <property type="entry name" value="PURINE EFFLUX PUMP PBUE"/>
    <property type="match status" value="1"/>
</dbReference>
<dbReference type="EMBL" id="PVNH01000014">
    <property type="protein sequence ID" value="PRX43639.1"/>
    <property type="molecule type" value="Genomic_DNA"/>
</dbReference>
<feature type="compositionally biased region" description="Gly residues" evidence="6">
    <location>
        <begin position="1"/>
        <end position="14"/>
    </location>
</feature>
<dbReference type="Pfam" id="PF07690">
    <property type="entry name" value="MFS_1"/>
    <property type="match status" value="1"/>
</dbReference>
<evidence type="ECO:0000256" key="7">
    <source>
        <dbReference type="SAM" id="Phobius"/>
    </source>
</evidence>
<keyword evidence="4 7" id="KW-1133">Transmembrane helix</keyword>
<comment type="caution">
    <text evidence="9">The sequence shown here is derived from an EMBL/GenBank/DDBJ whole genome shotgun (WGS) entry which is preliminary data.</text>
</comment>
<keyword evidence="2" id="KW-1003">Cell membrane</keyword>
<reference evidence="9 10" key="1">
    <citation type="submission" date="2018-03" db="EMBL/GenBank/DDBJ databases">
        <title>Genomic Encyclopedia of Type Strains, Phase III (KMG-III): the genomes of soil and plant-associated and newly described type strains.</title>
        <authorList>
            <person name="Whitman W."/>
        </authorList>
    </citation>
    <scope>NUCLEOTIDE SEQUENCE [LARGE SCALE GENOMIC DNA]</scope>
    <source>
        <strain evidence="9 10">CGMCC 4.7125</strain>
    </source>
</reference>
<organism evidence="9 10">
    <name type="scientific">Prauserella shujinwangii</name>
    <dbReference type="NCBI Taxonomy" id="1453103"/>
    <lineage>
        <taxon>Bacteria</taxon>
        <taxon>Bacillati</taxon>
        <taxon>Actinomycetota</taxon>
        <taxon>Actinomycetes</taxon>
        <taxon>Pseudonocardiales</taxon>
        <taxon>Pseudonocardiaceae</taxon>
        <taxon>Prauserella</taxon>
    </lineage>
</organism>
<dbReference type="GO" id="GO:0022857">
    <property type="term" value="F:transmembrane transporter activity"/>
    <property type="evidence" value="ECO:0007669"/>
    <property type="project" value="InterPro"/>
</dbReference>
<gene>
    <name evidence="9" type="ORF">B0I33_114100</name>
</gene>
<sequence length="424" mass="42513">MAGTHSDGGFGGVAPGRQAQNARGTGGERWGAAWAAMFGVFVLVVAEQLPIGLLIQISPDLGVTEGTAGLSVTVPSIVAGVAALLVPLVVGKLDRRVLLVALMALMTAANAASWLAPTFEVLLLSRVFVGVAIGGFWAIGGGIAVRLVSAANVPKATSIIFAGVAAANVLGVPLGTILGTGLGWRLAFAALGVAALVALLWLIGLLPPLSAQTPVRPRMLASQLRNKGVALGLIATLLSVTGHFAAFTFVGPILRDIAGLSASAVGPVLLIYGLLGLGGNFAAGALLGRGVPAVVFSILAVTTVALGLLPAVGLQPVSGVLLLFLWGLFFGGLSVSMQTWMIKAAPTAVEGATSLWVGVWNLSIGLGALAGGVVIHTLSLESTVWIAAALALAAALLVATTRSLKETVPPATGTVEAVEAVEAR</sequence>
<name>A0A2T0LL08_9PSEU</name>
<feature type="transmembrane region" description="Helical" evidence="7">
    <location>
        <begin position="320"/>
        <end position="342"/>
    </location>
</feature>
<dbReference type="InterPro" id="IPR011701">
    <property type="entry name" value="MFS"/>
</dbReference>
<feature type="transmembrane region" description="Helical" evidence="7">
    <location>
        <begin position="186"/>
        <end position="207"/>
    </location>
</feature>
<evidence type="ECO:0000256" key="6">
    <source>
        <dbReference type="SAM" id="MobiDB-lite"/>
    </source>
</evidence>
<dbReference type="PROSITE" id="PS50850">
    <property type="entry name" value="MFS"/>
    <property type="match status" value="1"/>
</dbReference>
<dbReference type="Proteomes" id="UP000238362">
    <property type="component" value="Unassembled WGS sequence"/>
</dbReference>
<dbReference type="CDD" id="cd17324">
    <property type="entry name" value="MFS_NepI_like"/>
    <property type="match status" value="1"/>
</dbReference>
<protein>
    <submittedName>
        <fullName evidence="9">Putative MFS family arabinose efflux permease</fullName>
    </submittedName>
</protein>
<dbReference type="RefSeq" id="WP_219927277.1">
    <property type="nucleotide sequence ID" value="NZ_PVNH01000014.1"/>
</dbReference>
<dbReference type="Gene3D" id="1.20.1250.20">
    <property type="entry name" value="MFS general substrate transporter like domains"/>
    <property type="match status" value="2"/>
</dbReference>
<feature type="transmembrane region" description="Helical" evidence="7">
    <location>
        <begin position="159"/>
        <end position="180"/>
    </location>
</feature>
<dbReference type="InterPro" id="IPR036259">
    <property type="entry name" value="MFS_trans_sf"/>
</dbReference>
<feature type="transmembrane region" description="Helical" evidence="7">
    <location>
        <begin position="269"/>
        <end position="287"/>
    </location>
</feature>
<keyword evidence="5 7" id="KW-0472">Membrane</keyword>
<feature type="domain" description="Major facilitator superfamily (MFS) profile" evidence="8">
    <location>
        <begin position="32"/>
        <end position="406"/>
    </location>
</feature>
<feature type="transmembrane region" description="Helical" evidence="7">
    <location>
        <begin position="97"/>
        <end position="115"/>
    </location>
</feature>
<evidence type="ECO:0000256" key="4">
    <source>
        <dbReference type="ARBA" id="ARBA00022989"/>
    </source>
</evidence>
<accession>A0A2T0LL08</accession>
<dbReference type="AlphaFoldDB" id="A0A2T0LL08"/>
<feature type="transmembrane region" description="Helical" evidence="7">
    <location>
        <begin position="127"/>
        <end position="147"/>
    </location>
</feature>
<feature type="transmembrane region" description="Helical" evidence="7">
    <location>
        <begin position="294"/>
        <end position="314"/>
    </location>
</feature>